<gene>
    <name evidence="1" type="ORF">M9458_021589</name>
</gene>
<dbReference type="InterPro" id="IPR006624">
    <property type="entry name" value="Beta-propeller_rpt_TECPR"/>
</dbReference>
<dbReference type="Proteomes" id="UP001529510">
    <property type="component" value="Unassembled WGS sequence"/>
</dbReference>
<evidence type="ECO:0000313" key="1">
    <source>
        <dbReference type="EMBL" id="KAL0182214.1"/>
    </source>
</evidence>
<dbReference type="EMBL" id="JAMKFB020000010">
    <property type="protein sequence ID" value="KAL0182214.1"/>
    <property type="molecule type" value="Genomic_DNA"/>
</dbReference>
<organism evidence="1 2">
    <name type="scientific">Cirrhinus mrigala</name>
    <name type="common">Mrigala</name>
    <dbReference type="NCBI Taxonomy" id="683832"/>
    <lineage>
        <taxon>Eukaryota</taxon>
        <taxon>Metazoa</taxon>
        <taxon>Chordata</taxon>
        <taxon>Craniata</taxon>
        <taxon>Vertebrata</taxon>
        <taxon>Euteleostomi</taxon>
        <taxon>Actinopterygii</taxon>
        <taxon>Neopterygii</taxon>
        <taxon>Teleostei</taxon>
        <taxon>Ostariophysi</taxon>
        <taxon>Cypriniformes</taxon>
        <taxon>Cyprinidae</taxon>
        <taxon>Labeoninae</taxon>
        <taxon>Labeonini</taxon>
        <taxon>Cirrhinus</taxon>
    </lineage>
</organism>
<reference evidence="1 2" key="1">
    <citation type="submission" date="2024-05" db="EMBL/GenBank/DDBJ databases">
        <title>Genome sequencing and assembly of Indian major carp, Cirrhinus mrigala (Hamilton, 1822).</title>
        <authorList>
            <person name="Mohindra V."/>
            <person name="Chowdhury L.M."/>
            <person name="Lal K."/>
            <person name="Jena J.K."/>
        </authorList>
    </citation>
    <scope>NUCLEOTIDE SEQUENCE [LARGE SCALE GENOMIC DNA]</scope>
    <source>
        <strain evidence="1">CM1030</strain>
        <tissue evidence="1">Blood</tissue>
    </source>
</reference>
<accession>A0ABD0Q7S4</accession>
<feature type="non-terminal residue" evidence="1">
    <location>
        <position position="70"/>
    </location>
</feature>
<proteinExistence type="predicted"/>
<dbReference type="Pfam" id="PF19193">
    <property type="entry name" value="Tectonin"/>
    <property type="match status" value="1"/>
</dbReference>
<evidence type="ECO:0000313" key="2">
    <source>
        <dbReference type="Proteomes" id="UP001529510"/>
    </source>
</evidence>
<comment type="caution">
    <text evidence="1">The sequence shown here is derived from an EMBL/GenBank/DDBJ whole genome shotgun (WGS) entry which is preliminary data.</text>
</comment>
<protein>
    <submittedName>
        <fullName evidence="1">Uncharacterized protein</fullName>
    </submittedName>
</protein>
<keyword evidence="2" id="KW-1185">Reference proteome</keyword>
<sequence>MSGNLKQIDAGMGSVVGVNNFNDAFVLTENVFIKINVSMKHFSVGPAGLLGVNSANNILKFQSGSFIRFP</sequence>
<name>A0ABD0Q7S4_CIRMR</name>
<dbReference type="AlphaFoldDB" id="A0ABD0Q7S4"/>